<evidence type="ECO:0000313" key="1">
    <source>
        <dbReference type="EMBL" id="KAF3535387.1"/>
    </source>
</evidence>
<sequence length="54" mass="5885">MSSDLVPRIRAFVSGNSNPGSSVTSPSLDTPIVYGIHGSGHELVVYEYRDKDYN</sequence>
<organism evidence="1 2">
    <name type="scientific">Brassica cretica</name>
    <name type="common">Mustard</name>
    <dbReference type="NCBI Taxonomy" id="69181"/>
    <lineage>
        <taxon>Eukaryota</taxon>
        <taxon>Viridiplantae</taxon>
        <taxon>Streptophyta</taxon>
        <taxon>Embryophyta</taxon>
        <taxon>Tracheophyta</taxon>
        <taxon>Spermatophyta</taxon>
        <taxon>Magnoliopsida</taxon>
        <taxon>eudicotyledons</taxon>
        <taxon>Gunneridae</taxon>
        <taxon>Pentapetalae</taxon>
        <taxon>rosids</taxon>
        <taxon>malvids</taxon>
        <taxon>Brassicales</taxon>
        <taxon>Brassicaceae</taxon>
        <taxon>Brassiceae</taxon>
        <taxon>Brassica</taxon>
    </lineage>
</organism>
<dbReference type="EMBL" id="QGKX02001290">
    <property type="protein sequence ID" value="KAF3535387.1"/>
    <property type="molecule type" value="Genomic_DNA"/>
</dbReference>
<dbReference type="AlphaFoldDB" id="A0A8S9PZS4"/>
<accession>A0A8S9PZS4</accession>
<gene>
    <name evidence="1" type="ORF">F2Q69_00023143</name>
</gene>
<dbReference type="Proteomes" id="UP000712600">
    <property type="component" value="Unassembled WGS sequence"/>
</dbReference>
<proteinExistence type="predicted"/>
<comment type="caution">
    <text evidence="1">The sequence shown here is derived from an EMBL/GenBank/DDBJ whole genome shotgun (WGS) entry which is preliminary data.</text>
</comment>
<name>A0A8S9PZS4_BRACR</name>
<evidence type="ECO:0000313" key="2">
    <source>
        <dbReference type="Proteomes" id="UP000712600"/>
    </source>
</evidence>
<reference evidence="1" key="1">
    <citation type="submission" date="2019-12" db="EMBL/GenBank/DDBJ databases">
        <title>Genome sequencing and annotation of Brassica cretica.</title>
        <authorList>
            <person name="Studholme D.J."/>
            <person name="Sarris P."/>
        </authorList>
    </citation>
    <scope>NUCLEOTIDE SEQUENCE</scope>
    <source>
        <strain evidence="1">PFS-109/04</strain>
        <tissue evidence="1">Leaf</tissue>
    </source>
</reference>
<protein>
    <submittedName>
        <fullName evidence="1">Uncharacterized protein</fullName>
    </submittedName>
</protein>